<evidence type="ECO:0000313" key="3">
    <source>
        <dbReference type="Proteomes" id="UP001266305"/>
    </source>
</evidence>
<keyword evidence="1" id="KW-0472">Membrane</keyword>
<reference evidence="2 3" key="1">
    <citation type="submission" date="2023-05" db="EMBL/GenBank/DDBJ databases">
        <title>B98-5 Cell Line De Novo Hybrid Assembly: An Optical Mapping Approach.</title>
        <authorList>
            <person name="Kananen K."/>
            <person name="Auerbach J.A."/>
            <person name="Kautto E."/>
            <person name="Blachly J.S."/>
        </authorList>
    </citation>
    <scope>NUCLEOTIDE SEQUENCE [LARGE SCALE GENOMIC DNA]</scope>
    <source>
        <strain evidence="2">B95-8</strain>
        <tissue evidence="2">Cell line</tissue>
    </source>
</reference>
<keyword evidence="1" id="KW-0812">Transmembrane</keyword>
<keyword evidence="3" id="KW-1185">Reference proteome</keyword>
<comment type="caution">
    <text evidence="2">The sequence shown here is derived from an EMBL/GenBank/DDBJ whole genome shotgun (WGS) entry which is preliminary data.</text>
</comment>
<dbReference type="Proteomes" id="UP001266305">
    <property type="component" value="Unassembled WGS sequence"/>
</dbReference>
<gene>
    <name evidence="2" type="ORF">P7K49_007646</name>
</gene>
<dbReference type="EMBL" id="JASSZA010000004">
    <property type="protein sequence ID" value="KAK2113380.1"/>
    <property type="molecule type" value="Genomic_DNA"/>
</dbReference>
<accession>A0ABQ9VW36</accession>
<keyword evidence="1" id="KW-1133">Transmembrane helix</keyword>
<name>A0ABQ9VW36_SAGOE</name>
<proteinExistence type="predicted"/>
<organism evidence="2 3">
    <name type="scientific">Saguinus oedipus</name>
    <name type="common">Cotton-top tamarin</name>
    <name type="synonym">Oedipomidas oedipus</name>
    <dbReference type="NCBI Taxonomy" id="9490"/>
    <lineage>
        <taxon>Eukaryota</taxon>
        <taxon>Metazoa</taxon>
        <taxon>Chordata</taxon>
        <taxon>Craniata</taxon>
        <taxon>Vertebrata</taxon>
        <taxon>Euteleostomi</taxon>
        <taxon>Mammalia</taxon>
        <taxon>Eutheria</taxon>
        <taxon>Euarchontoglires</taxon>
        <taxon>Primates</taxon>
        <taxon>Haplorrhini</taxon>
        <taxon>Platyrrhini</taxon>
        <taxon>Cebidae</taxon>
        <taxon>Callitrichinae</taxon>
        <taxon>Saguinus</taxon>
    </lineage>
</organism>
<protein>
    <submittedName>
        <fullName evidence="2">Uncharacterized protein</fullName>
    </submittedName>
</protein>
<evidence type="ECO:0000313" key="2">
    <source>
        <dbReference type="EMBL" id="KAK2113380.1"/>
    </source>
</evidence>
<feature type="transmembrane region" description="Helical" evidence="1">
    <location>
        <begin position="54"/>
        <end position="77"/>
    </location>
</feature>
<evidence type="ECO:0000256" key="1">
    <source>
        <dbReference type="SAM" id="Phobius"/>
    </source>
</evidence>
<sequence length="78" mass="8329">MGRTKLRMPSLWRPGLQGMEPSRRHFLPTAGKRGSYSQAACKWWGAVFQPTLPIVGTTAGLVLFGVVGTGAVVATLAM</sequence>